<feature type="domain" description="ABC transmembrane type-1" evidence="8">
    <location>
        <begin position="95"/>
        <end position="324"/>
    </location>
</feature>
<evidence type="ECO:0000256" key="3">
    <source>
        <dbReference type="ARBA" id="ARBA00022475"/>
    </source>
</evidence>
<dbReference type="RefSeq" id="WP_194414401.1">
    <property type="nucleotide sequence ID" value="NZ_BAABKZ010000002.1"/>
</dbReference>
<comment type="subcellular location">
    <subcellularLocation>
        <location evidence="1 7">Cell membrane</location>
        <topology evidence="1 7">Multi-pass membrane protein</topology>
    </subcellularLocation>
</comment>
<keyword evidence="5 7" id="KW-1133">Transmembrane helix</keyword>
<gene>
    <name evidence="9" type="ORF">GCM10025760_25040</name>
</gene>
<dbReference type="PANTHER" id="PTHR43163">
    <property type="entry name" value="DIPEPTIDE TRANSPORT SYSTEM PERMEASE PROTEIN DPPB-RELATED"/>
    <property type="match status" value="1"/>
</dbReference>
<dbReference type="EMBL" id="BAABKZ010000002">
    <property type="protein sequence ID" value="GAA5094108.1"/>
    <property type="molecule type" value="Genomic_DNA"/>
</dbReference>
<dbReference type="Proteomes" id="UP001501407">
    <property type="component" value="Unassembled WGS sequence"/>
</dbReference>
<keyword evidence="3" id="KW-1003">Cell membrane</keyword>
<evidence type="ECO:0000313" key="9">
    <source>
        <dbReference type="EMBL" id="GAA5094108.1"/>
    </source>
</evidence>
<dbReference type="Gene3D" id="1.10.3720.10">
    <property type="entry name" value="MetI-like"/>
    <property type="match status" value="1"/>
</dbReference>
<evidence type="ECO:0000256" key="1">
    <source>
        <dbReference type="ARBA" id="ARBA00004651"/>
    </source>
</evidence>
<name>A0ABP9MB74_9MICO</name>
<keyword evidence="4 7" id="KW-0812">Transmembrane</keyword>
<feature type="transmembrane region" description="Helical" evidence="7">
    <location>
        <begin position="260"/>
        <end position="281"/>
    </location>
</feature>
<evidence type="ECO:0000256" key="5">
    <source>
        <dbReference type="ARBA" id="ARBA00022989"/>
    </source>
</evidence>
<dbReference type="PANTHER" id="PTHR43163:SF6">
    <property type="entry name" value="DIPEPTIDE TRANSPORT SYSTEM PERMEASE PROTEIN DPPB-RELATED"/>
    <property type="match status" value="1"/>
</dbReference>
<dbReference type="Pfam" id="PF19300">
    <property type="entry name" value="BPD_transp_1_N"/>
    <property type="match status" value="1"/>
</dbReference>
<evidence type="ECO:0000256" key="6">
    <source>
        <dbReference type="ARBA" id="ARBA00023136"/>
    </source>
</evidence>
<dbReference type="PROSITE" id="PS50928">
    <property type="entry name" value="ABC_TM1"/>
    <property type="match status" value="1"/>
</dbReference>
<feature type="transmembrane region" description="Helical" evidence="7">
    <location>
        <begin position="198"/>
        <end position="217"/>
    </location>
</feature>
<proteinExistence type="inferred from homology"/>
<reference evidence="10" key="1">
    <citation type="journal article" date="2019" name="Int. J. Syst. Evol. Microbiol.">
        <title>The Global Catalogue of Microorganisms (GCM) 10K type strain sequencing project: providing services to taxonomists for standard genome sequencing and annotation.</title>
        <authorList>
            <consortium name="The Broad Institute Genomics Platform"/>
            <consortium name="The Broad Institute Genome Sequencing Center for Infectious Disease"/>
            <person name="Wu L."/>
            <person name="Ma J."/>
        </authorList>
    </citation>
    <scope>NUCLEOTIDE SEQUENCE [LARGE SCALE GENOMIC DNA]</scope>
    <source>
        <strain evidence="10">JCM 18959</strain>
    </source>
</reference>
<dbReference type="InterPro" id="IPR045621">
    <property type="entry name" value="BPD_transp_1_N"/>
</dbReference>
<evidence type="ECO:0000256" key="4">
    <source>
        <dbReference type="ARBA" id="ARBA00022692"/>
    </source>
</evidence>
<evidence type="ECO:0000259" key="8">
    <source>
        <dbReference type="PROSITE" id="PS50928"/>
    </source>
</evidence>
<evidence type="ECO:0000256" key="7">
    <source>
        <dbReference type="RuleBase" id="RU363032"/>
    </source>
</evidence>
<keyword evidence="10" id="KW-1185">Reference proteome</keyword>
<dbReference type="SUPFAM" id="SSF161098">
    <property type="entry name" value="MetI-like"/>
    <property type="match status" value="1"/>
</dbReference>
<protein>
    <submittedName>
        <fullName evidence="9">ABC transporter permease</fullName>
    </submittedName>
</protein>
<dbReference type="CDD" id="cd06261">
    <property type="entry name" value="TM_PBP2"/>
    <property type="match status" value="1"/>
</dbReference>
<accession>A0ABP9MB74</accession>
<keyword evidence="2 7" id="KW-0813">Transport</keyword>
<dbReference type="Pfam" id="PF00528">
    <property type="entry name" value="BPD_transp_1"/>
    <property type="match status" value="1"/>
</dbReference>
<dbReference type="InterPro" id="IPR035906">
    <property type="entry name" value="MetI-like_sf"/>
</dbReference>
<evidence type="ECO:0000313" key="10">
    <source>
        <dbReference type="Proteomes" id="UP001501407"/>
    </source>
</evidence>
<keyword evidence="6 7" id="KW-0472">Membrane</keyword>
<feature type="transmembrane region" description="Helical" evidence="7">
    <location>
        <begin position="301"/>
        <end position="323"/>
    </location>
</feature>
<organism evidence="9 10">
    <name type="scientific">Microbacterium yannicii</name>
    <dbReference type="NCBI Taxonomy" id="671622"/>
    <lineage>
        <taxon>Bacteria</taxon>
        <taxon>Bacillati</taxon>
        <taxon>Actinomycetota</taxon>
        <taxon>Actinomycetes</taxon>
        <taxon>Micrococcales</taxon>
        <taxon>Microbacteriaceae</taxon>
        <taxon>Microbacterium</taxon>
    </lineage>
</organism>
<comment type="caution">
    <text evidence="9">The sequence shown here is derived from an EMBL/GenBank/DDBJ whole genome shotgun (WGS) entry which is preliminary data.</text>
</comment>
<feature type="transmembrane region" description="Helical" evidence="7">
    <location>
        <begin position="9"/>
        <end position="27"/>
    </location>
</feature>
<evidence type="ECO:0000256" key="2">
    <source>
        <dbReference type="ARBA" id="ARBA00022448"/>
    </source>
</evidence>
<feature type="transmembrane region" description="Helical" evidence="7">
    <location>
        <begin position="99"/>
        <end position="123"/>
    </location>
</feature>
<comment type="similarity">
    <text evidence="7">Belongs to the binding-protein-dependent transport system permease family.</text>
</comment>
<sequence length="341" mass="35971">MATYIAKRLGLALLSVWGIITIVFFMTKLIPGDAARVAAGRTATAEQIAQARERLGLDLPVVEQYLVFLGRALRGDLGQSASTHQSVVSDLSATVPTTLQLVVVTMILTVIIAVPLGAVSAALRDRAPDVSARILFVLAGGVPVFWLAILFQWGFASTLGWLPISGANSFGMAPPPVTGFTLVDSLLAGSPPMFADSLSHLILPALALSAPFMSTIARNVRSNMIGALDSDYVSFAVSKGAGPYRVVLHHGLRSTMGSTLTLLGMQFGWMMGAALLVESVFALPGIGTYLNQAVLNQDTFAVLGCVLVIGVVFTVASLIVDVVQIWTDPRVRESHLTGARA</sequence>
<feature type="transmembrane region" description="Helical" evidence="7">
    <location>
        <begin position="135"/>
        <end position="155"/>
    </location>
</feature>
<dbReference type="InterPro" id="IPR000515">
    <property type="entry name" value="MetI-like"/>
</dbReference>